<dbReference type="Proteomes" id="UP001500621">
    <property type="component" value="Unassembled WGS sequence"/>
</dbReference>
<keyword evidence="5" id="KW-0812">Transmembrane</keyword>
<evidence type="ECO:0000256" key="5">
    <source>
        <dbReference type="SAM" id="Phobius"/>
    </source>
</evidence>
<evidence type="ECO:0000256" key="2">
    <source>
        <dbReference type="ARBA" id="ARBA00022777"/>
    </source>
</evidence>
<sequence>MSSPPFPLAPPVPRRAERDLDEAVVGGVAAGLARHLGLGVLWVRLFFAATAVLSGLGVALYAAYWIFLPAASPFEQAAPGLESARRGGRRPGRRQRLSDVGPLVLLAVFAIAAVLGVEAVFGRNAVVWPVVIAVAGVALLWRQADESQRERWVDTSGRVDPLRIVFGGGGWAAYARVVAGIVLLLTAIIVIGFDEGSLASARTALWAGLLGILGIAIVVGPWVFRLVRELGAEREERVRSQERADVAAHLHDSVLQTLALIQKNSADAAAVARLARAQERDLRAWLYSGDAADETTVASALRAAAAEVEDAHGISVDVVAVGDCDLLEPLRPVVAAAREAVTNAAKHAEVSRVDVYAEVTEGAVEVFVRDRGRGFDPERTPEDRHGVRHSIVDRMQRHGGSAEVRSAPGEGTEVRLRLPRPQPEETP</sequence>
<keyword evidence="1" id="KW-0808">Transferase</keyword>
<feature type="transmembrane region" description="Helical" evidence="5">
    <location>
        <begin position="41"/>
        <end position="67"/>
    </location>
</feature>
<evidence type="ECO:0000259" key="6">
    <source>
        <dbReference type="SMART" id="SM00387"/>
    </source>
</evidence>
<keyword evidence="3" id="KW-0902">Two-component regulatory system</keyword>
<evidence type="ECO:0000256" key="3">
    <source>
        <dbReference type="ARBA" id="ARBA00023012"/>
    </source>
</evidence>
<keyword evidence="2" id="KW-0418">Kinase</keyword>
<dbReference type="GO" id="GO:0005524">
    <property type="term" value="F:ATP binding"/>
    <property type="evidence" value="ECO:0007669"/>
    <property type="project" value="UniProtKB-KW"/>
</dbReference>
<reference evidence="8" key="1">
    <citation type="journal article" date="2019" name="Int. J. Syst. Evol. Microbiol.">
        <title>The Global Catalogue of Microorganisms (GCM) 10K type strain sequencing project: providing services to taxonomists for standard genome sequencing and annotation.</title>
        <authorList>
            <consortium name="The Broad Institute Genomics Platform"/>
            <consortium name="The Broad Institute Genome Sequencing Center for Infectious Disease"/>
            <person name="Wu L."/>
            <person name="Ma J."/>
        </authorList>
    </citation>
    <scope>NUCLEOTIDE SEQUENCE [LARGE SCALE GENOMIC DNA]</scope>
    <source>
        <strain evidence="8">JCM 18127</strain>
    </source>
</reference>
<dbReference type="CDD" id="cd16917">
    <property type="entry name" value="HATPase_UhpB-NarQ-NarX-like"/>
    <property type="match status" value="1"/>
</dbReference>
<dbReference type="PANTHER" id="PTHR24421">
    <property type="entry name" value="NITRATE/NITRITE SENSOR PROTEIN NARX-RELATED"/>
    <property type="match status" value="1"/>
</dbReference>
<dbReference type="SMART" id="SM00387">
    <property type="entry name" value="HATPase_c"/>
    <property type="match status" value="1"/>
</dbReference>
<feature type="transmembrane region" description="Helical" evidence="5">
    <location>
        <begin position="205"/>
        <end position="227"/>
    </location>
</feature>
<accession>A0ABP8VY66</accession>
<organism evidence="7 8">
    <name type="scientific">Nocardioides nanhaiensis</name>
    <dbReference type="NCBI Taxonomy" id="1476871"/>
    <lineage>
        <taxon>Bacteria</taxon>
        <taxon>Bacillati</taxon>
        <taxon>Actinomycetota</taxon>
        <taxon>Actinomycetes</taxon>
        <taxon>Propionibacteriales</taxon>
        <taxon>Nocardioidaceae</taxon>
        <taxon>Nocardioides</taxon>
    </lineage>
</organism>
<feature type="region of interest" description="Disordered" evidence="4">
    <location>
        <begin position="373"/>
        <end position="427"/>
    </location>
</feature>
<gene>
    <name evidence="7" type="ORF">GCM10023226_10840</name>
</gene>
<dbReference type="SUPFAM" id="SSF55874">
    <property type="entry name" value="ATPase domain of HSP90 chaperone/DNA topoisomerase II/histidine kinase"/>
    <property type="match status" value="1"/>
</dbReference>
<dbReference type="InterPro" id="IPR003594">
    <property type="entry name" value="HATPase_dom"/>
</dbReference>
<feature type="transmembrane region" description="Helical" evidence="5">
    <location>
        <begin position="100"/>
        <end position="119"/>
    </location>
</feature>
<dbReference type="Pfam" id="PF04024">
    <property type="entry name" value="PspC"/>
    <property type="match status" value="1"/>
</dbReference>
<evidence type="ECO:0000313" key="8">
    <source>
        <dbReference type="Proteomes" id="UP001500621"/>
    </source>
</evidence>
<keyword evidence="5" id="KW-0472">Membrane</keyword>
<dbReference type="InterPro" id="IPR050482">
    <property type="entry name" value="Sensor_HK_TwoCompSys"/>
</dbReference>
<name>A0ABP8VY66_9ACTN</name>
<dbReference type="PANTHER" id="PTHR24421:SF61">
    <property type="entry name" value="OXYGEN SENSOR HISTIDINE KINASE NREB"/>
    <property type="match status" value="1"/>
</dbReference>
<proteinExistence type="predicted"/>
<dbReference type="RefSeq" id="WP_345263414.1">
    <property type="nucleotide sequence ID" value="NZ_BAABIM010000001.1"/>
</dbReference>
<dbReference type="EMBL" id="BAABIM010000001">
    <property type="protein sequence ID" value="GAA4675513.1"/>
    <property type="molecule type" value="Genomic_DNA"/>
</dbReference>
<keyword evidence="8" id="KW-1185">Reference proteome</keyword>
<keyword evidence="5" id="KW-1133">Transmembrane helix</keyword>
<protein>
    <submittedName>
        <fullName evidence="7">ATP-binding protein</fullName>
    </submittedName>
</protein>
<keyword evidence="7" id="KW-0067">ATP-binding</keyword>
<evidence type="ECO:0000256" key="1">
    <source>
        <dbReference type="ARBA" id="ARBA00022679"/>
    </source>
</evidence>
<dbReference type="InterPro" id="IPR036890">
    <property type="entry name" value="HATPase_C_sf"/>
</dbReference>
<dbReference type="InterPro" id="IPR007168">
    <property type="entry name" value="Phageshock_PspC_N"/>
</dbReference>
<keyword evidence="7" id="KW-0547">Nucleotide-binding</keyword>
<feature type="compositionally biased region" description="Basic and acidic residues" evidence="4">
    <location>
        <begin position="373"/>
        <end position="396"/>
    </location>
</feature>
<evidence type="ECO:0000256" key="4">
    <source>
        <dbReference type="SAM" id="MobiDB-lite"/>
    </source>
</evidence>
<dbReference type="Pfam" id="PF02518">
    <property type="entry name" value="HATPase_c"/>
    <property type="match status" value="1"/>
</dbReference>
<feature type="domain" description="Histidine kinase/HSP90-like ATPase" evidence="6">
    <location>
        <begin position="328"/>
        <end position="422"/>
    </location>
</feature>
<evidence type="ECO:0000313" key="7">
    <source>
        <dbReference type="EMBL" id="GAA4675513.1"/>
    </source>
</evidence>
<dbReference type="Gene3D" id="3.30.565.10">
    <property type="entry name" value="Histidine kinase-like ATPase, C-terminal domain"/>
    <property type="match status" value="1"/>
</dbReference>
<comment type="caution">
    <text evidence="7">The sequence shown here is derived from an EMBL/GenBank/DDBJ whole genome shotgun (WGS) entry which is preliminary data.</text>
</comment>
<feature type="transmembrane region" description="Helical" evidence="5">
    <location>
        <begin position="173"/>
        <end position="193"/>
    </location>
</feature>